<dbReference type="GO" id="GO:0003735">
    <property type="term" value="F:structural constituent of ribosome"/>
    <property type="evidence" value="ECO:0007669"/>
    <property type="project" value="UniProtKB-UniRule"/>
</dbReference>
<dbReference type="FunFam" id="3.90.930.12:FF:000002">
    <property type="entry name" value="50S ribosomal protein L6"/>
    <property type="match status" value="1"/>
</dbReference>
<evidence type="ECO:0000256" key="2">
    <source>
        <dbReference type="ARBA" id="ARBA00022730"/>
    </source>
</evidence>
<dbReference type="InterPro" id="IPR000702">
    <property type="entry name" value="Ribosomal_uL6-like"/>
</dbReference>
<dbReference type="FunFam" id="3.90.930.12:FF:000001">
    <property type="entry name" value="50S ribosomal protein L6"/>
    <property type="match status" value="1"/>
</dbReference>
<dbReference type="GO" id="GO:0022625">
    <property type="term" value="C:cytosolic large ribosomal subunit"/>
    <property type="evidence" value="ECO:0007669"/>
    <property type="project" value="UniProtKB-UniRule"/>
</dbReference>
<evidence type="ECO:0000256" key="6">
    <source>
        <dbReference type="HAMAP-Rule" id="MF_01365"/>
    </source>
</evidence>
<dbReference type="SUPFAM" id="SSF56053">
    <property type="entry name" value="Ribosomal protein L6"/>
    <property type="match status" value="2"/>
</dbReference>
<evidence type="ECO:0000256" key="7">
    <source>
        <dbReference type="RuleBase" id="RU003869"/>
    </source>
</evidence>
<dbReference type="PRINTS" id="PR00059">
    <property type="entry name" value="RIBOSOMALL6"/>
</dbReference>
<reference evidence="10 11" key="1">
    <citation type="submission" date="2015-11" db="EMBL/GenBank/DDBJ databases">
        <title>Genomic analysis of 38 Legionella species identifies large and diverse effector repertoires.</title>
        <authorList>
            <person name="Burstein D."/>
            <person name="Amaro F."/>
            <person name="Zusman T."/>
            <person name="Lifshitz Z."/>
            <person name="Cohen O."/>
            <person name="Gilbert J.A."/>
            <person name="Pupko T."/>
            <person name="Shuman H.A."/>
            <person name="Segal G."/>
        </authorList>
    </citation>
    <scope>NUCLEOTIDE SEQUENCE [LARGE SCALE GENOMIC DNA]</scope>
    <source>
        <strain evidence="10 11">ORW</strain>
    </source>
</reference>
<feature type="domain" description="Large ribosomal subunit protein uL6 alpha-beta" evidence="9">
    <location>
        <begin position="92"/>
        <end position="165"/>
    </location>
</feature>
<evidence type="ECO:0000313" key="10">
    <source>
        <dbReference type="EMBL" id="KTC78569.1"/>
    </source>
</evidence>
<evidence type="ECO:0000313" key="11">
    <source>
        <dbReference type="Proteomes" id="UP000054921"/>
    </source>
</evidence>
<evidence type="ECO:0000256" key="5">
    <source>
        <dbReference type="ARBA" id="ARBA00023274"/>
    </source>
</evidence>
<dbReference type="PATRIC" id="fig|28084.5.peg.3644"/>
<dbReference type="Pfam" id="PF00347">
    <property type="entry name" value="Ribosomal_L6"/>
    <property type="match status" value="2"/>
</dbReference>
<comment type="subunit">
    <text evidence="6">Part of the 50S ribosomal subunit.</text>
</comment>
<evidence type="ECO:0000256" key="1">
    <source>
        <dbReference type="ARBA" id="ARBA00009356"/>
    </source>
</evidence>
<dbReference type="NCBIfam" id="TIGR03654">
    <property type="entry name" value="L6_bact"/>
    <property type="match status" value="1"/>
</dbReference>
<dbReference type="AlphaFoldDB" id="A0A0W0S622"/>
<dbReference type="GO" id="GO:0002181">
    <property type="term" value="P:cytoplasmic translation"/>
    <property type="evidence" value="ECO:0007669"/>
    <property type="project" value="TreeGrafter"/>
</dbReference>
<evidence type="ECO:0000256" key="3">
    <source>
        <dbReference type="ARBA" id="ARBA00022884"/>
    </source>
</evidence>
<keyword evidence="5 6" id="KW-0687">Ribonucleoprotein</keyword>
<evidence type="ECO:0000256" key="4">
    <source>
        <dbReference type="ARBA" id="ARBA00022980"/>
    </source>
</evidence>
<dbReference type="PIRSF" id="PIRSF002162">
    <property type="entry name" value="Ribosomal_L6"/>
    <property type="match status" value="1"/>
</dbReference>
<dbReference type="InterPro" id="IPR002358">
    <property type="entry name" value="Ribosomal_uL6_CS"/>
</dbReference>
<dbReference type="Proteomes" id="UP000054921">
    <property type="component" value="Unassembled WGS sequence"/>
</dbReference>
<sequence>MSRVAKAPVIQPANVEITIGDGEITVKGPKGTLTQKINRLVKVTKNKDSNHVEFAPAANDPKAWAQAGTARALVNNMVKGVTEGFVVTLELVGVGYRAQSKDKSITLSLGFSHPIEYHLPKGVQVETPSNTVILLKGVDKQILGQVASEIRAFRPPEPYKGKGVKLAGEYIARKEAKKK</sequence>
<dbReference type="STRING" id="28084.Lche_3358"/>
<comment type="similarity">
    <text evidence="1 6 7">Belongs to the universal ribosomal protein uL6 family.</text>
</comment>
<keyword evidence="4 6" id="KW-0689">Ribosomal protein</keyword>
<keyword evidence="2 6" id="KW-0699">rRNA-binding</keyword>
<gene>
    <name evidence="6 10" type="primary">rplF</name>
    <name evidence="10" type="ORF">Lche_3358</name>
</gene>
<organism evidence="10 11">
    <name type="scientific">Legionella cherrii</name>
    <dbReference type="NCBI Taxonomy" id="28084"/>
    <lineage>
        <taxon>Bacteria</taxon>
        <taxon>Pseudomonadati</taxon>
        <taxon>Pseudomonadota</taxon>
        <taxon>Gammaproteobacteria</taxon>
        <taxon>Legionellales</taxon>
        <taxon>Legionellaceae</taxon>
        <taxon>Legionella</taxon>
    </lineage>
</organism>
<dbReference type="InterPro" id="IPR020040">
    <property type="entry name" value="Ribosomal_uL6_a/b-dom"/>
</dbReference>
<dbReference type="GO" id="GO:0019843">
    <property type="term" value="F:rRNA binding"/>
    <property type="evidence" value="ECO:0007669"/>
    <property type="project" value="UniProtKB-UniRule"/>
</dbReference>
<evidence type="ECO:0000259" key="9">
    <source>
        <dbReference type="Pfam" id="PF00347"/>
    </source>
</evidence>
<comment type="function">
    <text evidence="6 8">This protein binds to the 23S rRNA, and is important in its secondary structure. It is located near the subunit interface in the base of the L7/L12 stalk, and near the tRNA binding site of the peptidyltransferase center.</text>
</comment>
<protein>
    <recommendedName>
        <fullName evidence="6">Large ribosomal subunit protein uL6</fullName>
    </recommendedName>
</protein>
<dbReference type="Gene3D" id="3.90.930.12">
    <property type="entry name" value="Ribosomal protein L6, alpha-beta domain"/>
    <property type="match status" value="2"/>
</dbReference>
<dbReference type="RefSeq" id="WP_058388340.1">
    <property type="nucleotide sequence ID" value="NZ_LNXW01000014.1"/>
</dbReference>
<dbReference type="HAMAP" id="MF_01365_B">
    <property type="entry name" value="Ribosomal_uL6_B"/>
    <property type="match status" value="1"/>
</dbReference>
<feature type="domain" description="Large ribosomal subunit protein uL6 alpha-beta" evidence="9">
    <location>
        <begin position="12"/>
        <end position="84"/>
    </location>
</feature>
<comment type="caution">
    <text evidence="10">The sequence shown here is derived from an EMBL/GenBank/DDBJ whole genome shotgun (WGS) entry which is preliminary data.</text>
</comment>
<accession>A0A0W0S622</accession>
<keyword evidence="3 6" id="KW-0694">RNA-binding</keyword>
<dbReference type="PROSITE" id="PS00525">
    <property type="entry name" value="RIBOSOMAL_L6_1"/>
    <property type="match status" value="1"/>
</dbReference>
<proteinExistence type="inferred from homology"/>
<dbReference type="PANTHER" id="PTHR11655:SF14">
    <property type="entry name" value="LARGE RIBOSOMAL SUBUNIT PROTEIN UL6M"/>
    <property type="match status" value="1"/>
</dbReference>
<dbReference type="EMBL" id="LNXW01000014">
    <property type="protein sequence ID" value="KTC78569.1"/>
    <property type="molecule type" value="Genomic_DNA"/>
</dbReference>
<evidence type="ECO:0000256" key="8">
    <source>
        <dbReference type="RuleBase" id="RU003870"/>
    </source>
</evidence>
<name>A0A0W0S622_9GAMM</name>
<dbReference type="InterPro" id="IPR036789">
    <property type="entry name" value="Ribosomal_uL6-like_a/b-dom_sf"/>
</dbReference>
<dbReference type="InterPro" id="IPR019906">
    <property type="entry name" value="Ribosomal_uL6_bac-type"/>
</dbReference>
<dbReference type="OrthoDB" id="9805007at2"/>
<dbReference type="PANTHER" id="PTHR11655">
    <property type="entry name" value="60S/50S RIBOSOMAL PROTEIN L6/L9"/>
    <property type="match status" value="1"/>
</dbReference>